<reference evidence="2 3" key="1">
    <citation type="journal article" date="2015" name="Genome Announc.">
        <title>Expanding the biotechnology potential of lactobacilli through comparative genomics of 213 strains and associated genera.</title>
        <authorList>
            <person name="Sun Z."/>
            <person name="Harris H.M."/>
            <person name="McCann A."/>
            <person name="Guo C."/>
            <person name="Argimon S."/>
            <person name="Zhang W."/>
            <person name="Yang X."/>
            <person name="Jeffery I.B."/>
            <person name="Cooney J.C."/>
            <person name="Kagawa T.F."/>
            <person name="Liu W."/>
            <person name="Song Y."/>
            <person name="Salvetti E."/>
            <person name="Wrobel A."/>
            <person name="Rasinkangas P."/>
            <person name="Parkhill J."/>
            <person name="Rea M.C."/>
            <person name="O'Sullivan O."/>
            <person name="Ritari J."/>
            <person name="Douillard F.P."/>
            <person name="Paul Ross R."/>
            <person name="Yang R."/>
            <person name="Briner A.E."/>
            <person name="Felis G.E."/>
            <person name="de Vos W.M."/>
            <person name="Barrangou R."/>
            <person name="Klaenhammer T.R."/>
            <person name="Caufield P.W."/>
            <person name="Cui Y."/>
            <person name="Zhang H."/>
            <person name="O'Toole P.W."/>
        </authorList>
    </citation>
    <scope>NUCLEOTIDE SEQUENCE [LARGE SCALE GENOMIC DNA]</scope>
    <source>
        <strain evidence="2 3">DSM 15833</strain>
    </source>
</reference>
<gene>
    <name evidence="2" type="ORF">FC36_GL000088</name>
</gene>
<accession>A0A0R1TG23</accession>
<comment type="caution">
    <text evidence="2">The sequence shown here is derived from an EMBL/GenBank/DDBJ whole genome shotgun (WGS) entry which is preliminary data.</text>
</comment>
<dbReference type="STRING" id="1423740.FC36_GL000088"/>
<proteinExistence type="predicted"/>
<dbReference type="Proteomes" id="UP000051048">
    <property type="component" value="Unassembled WGS sequence"/>
</dbReference>
<organism evidence="2 3">
    <name type="scientific">Ligilactobacillus equi DSM 15833 = JCM 10991</name>
    <dbReference type="NCBI Taxonomy" id="1423740"/>
    <lineage>
        <taxon>Bacteria</taxon>
        <taxon>Bacillati</taxon>
        <taxon>Bacillota</taxon>
        <taxon>Bacilli</taxon>
        <taxon>Lactobacillales</taxon>
        <taxon>Lactobacillaceae</taxon>
        <taxon>Ligilactobacillus</taxon>
    </lineage>
</organism>
<name>A0A0R1TG23_9LACO</name>
<protein>
    <recommendedName>
        <fullName evidence="4">DUF4044 domain-containing protein</fullName>
    </recommendedName>
</protein>
<dbReference type="AlphaFoldDB" id="A0A0R1TG23"/>
<keyword evidence="1" id="KW-0472">Membrane</keyword>
<dbReference type="PATRIC" id="fig|1423740.3.peg.93"/>
<feature type="transmembrane region" description="Helical" evidence="1">
    <location>
        <begin position="33"/>
        <end position="52"/>
    </location>
</feature>
<dbReference type="RefSeq" id="WP_155889551.1">
    <property type="nucleotide sequence ID" value="NZ_AZFH01000067.1"/>
</dbReference>
<keyword evidence="1" id="KW-1133">Transmembrane helix</keyword>
<keyword evidence="1" id="KW-0812">Transmembrane</keyword>
<evidence type="ECO:0008006" key="4">
    <source>
        <dbReference type="Google" id="ProtNLM"/>
    </source>
</evidence>
<evidence type="ECO:0000256" key="1">
    <source>
        <dbReference type="SAM" id="Phobius"/>
    </source>
</evidence>
<dbReference type="EMBL" id="AZFH01000067">
    <property type="protein sequence ID" value="KRL80252.1"/>
    <property type="molecule type" value="Genomic_DNA"/>
</dbReference>
<evidence type="ECO:0000313" key="3">
    <source>
        <dbReference type="Proteomes" id="UP000051048"/>
    </source>
</evidence>
<evidence type="ECO:0000313" key="2">
    <source>
        <dbReference type="EMBL" id="KRL80252.1"/>
    </source>
</evidence>
<sequence length="55" mass="6660">MAKNDLLQKNIEERLEKNRYVYRKPKKKKNFQLWMSMLVAIIVIMGMVFSLMQVL</sequence>